<proteinExistence type="predicted"/>
<gene>
    <name evidence="1" type="ORF">Cco03nite_31330</name>
</gene>
<reference evidence="1 2" key="1">
    <citation type="submission" date="2021-01" db="EMBL/GenBank/DDBJ databases">
        <title>Whole genome shotgun sequence of Catellatospora coxensis NBRC 107359.</title>
        <authorList>
            <person name="Komaki H."/>
            <person name="Tamura T."/>
        </authorList>
    </citation>
    <scope>NUCLEOTIDE SEQUENCE [LARGE SCALE GENOMIC DNA]</scope>
    <source>
        <strain evidence="1 2">NBRC 107359</strain>
    </source>
</reference>
<dbReference type="RefSeq" id="WP_203692812.1">
    <property type="nucleotide sequence ID" value="NZ_BAAALC010000028.1"/>
</dbReference>
<dbReference type="AlphaFoldDB" id="A0A8J3KUH9"/>
<name>A0A8J3KUH9_9ACTN</name>
<sequence length="237" mass="25314">MESGYLWVDHAAPEHERAVRVGGRVRLPEARPPWLVVYESPGRVLVNRWPGRLFAVRTQPASTAGERVALAEVTARILPGAGYTNAMVVDVVEELSLALMFGAGGDAVVRVLDAARALDEPTAHRLARARNSGAGDACRAAWQRWRDQPRPWGLGSPIGSGFGLLHRLVSDSARARGGPAAWVVDGDGEEEAAEPWASAYGALREAAMAYGAPDLMDGDSGKIASAAWIEVYGHMPD</sequence>
<comment type="caution">
    <text evidence="1">The sequence shown here is derived from an EMBL/GenBank/DDBJ whole genome shotgun (WGS) entry which is preliminary data.</text>
</comment>
<organism evidence="1 2">
    <name type="scientific">Catellatospora coxensis</name>
    <dbReference type="NCBI Taxonomy" id="310354"/>
    <lineage>
        <taxon>Bacteria</taxon>
        <taxon>Bacillati</taxon>
        <taxon>Actinomycetota</taxon>
        <taxon>Actinomycetes</taxon>
        <taxon>Micromonosporales</taxon>
        <taxon>Micromonosporaceae</taxon>
        <taxon>Catellatospora</taxon>
    </lineage>
</organism>
<evidence type="ECO:0000313" key="1">
    <source>
        <dbReference type="EMBL" id="GIG06433.1"/>
    </source>
</evidence>
<protein>
    <submittedName>
        <fullName evidence="1">Uncharacterized protein</fullName>
    </submittedName>
</protein>
<accession>A0A8J3KUH9</accession>
<keyword evidence="2" id="KW-1185">Reference proteome</keyword>
<dbReference type="Proteomes" id="UP000630887">
    <property type="component" value="Unassembled WGS sequence"/>
</dbReference>
<dbReference type="EMBL" id="BONI01000023">
    <property type="protein sequence ID" value="GIG06433.1"/>
    <property type="molecule type" value="Genomic_DNA"/>
</dbReference>
<evidence type="ECO:0000313" key="2">
    <source>
        <dbReference type="Proteomes" id="UP000630887"/>
    </source>
</evidence>